<dbReference type="Proteomes" id="UP001521184">
    <property type="component" value="Unassembled WGS sequence"/>
</dbReference>
<dbReference type="InterPro" id="IPR045134">
    <property type="entry name" value="UHRF1/2-like"/>
</dbReference>
<evidence type="ECO:0000313" key="6">
    <source>
        <dbReference type="Proteomes" id="UP001521184"/>
    </source>
</evidence>
<evidence type="ECO:0000313" key="5">
    <source>
        <dbReference type="EMBL" id="KAL1634445.1"/>
    </source>
</evidence>
<evidence type="ECO:0000256" key="2">
    <source>
        <dbReference type="PROSITE-ProRule" id="PRU00358"/>
    </source>
</evidence>
<feature type="compositionally biased region" description="Polar residues" evidence="3">
    <location>
        <begin position="130"/>
        <end position="150"/>
    </location>
</feature>
<dbReference type="Pfam" id="PF02182">
    <property type="entry name" value="SAD_SRA"/>
    <property type="match status" value="1"/>
</dbReference>
<proteinExistence type="predicted"/>
<feature type="compositionally biased region" description="Basic and acidic residues" evidence="3">
    <location>
        <begin position="12"/>
        <end position="37"/>
    </location>
</feature>
<dbReference type="PROSITE" id="PS51015">
    <property type="entry name" value="YDG"/>
    <property type="match status" value="1"/>
</dbReference>
<feature type="region of interest" description="Disordered" evidence="3">
    <location>
        <begin position="1"/>
        <end position="150"/>
    </location>
</feature>
<dbReference type="InterPro" id="IPR003105">
    <property type="entry name" value="SRA_YDG"/>
</dbReference>
<comment type="subcellular location">
    <subcellularLocation>
        <location evidence="2">Nucleus</location>
    </subcellularLocation>
</comment>
<dbReference type="Gene3D" id="2.30.280.10">
    <property type="entry name" value="SRA-YDG"/>
    <property type="match status" value="1"/>
</dbReference>
<keyword evidence="6" id="KW-1185">Reference proteome</keyword>
<sequence>MAPPDWASEQRLSPEERKRRARERVTEILKRQAEEARASTQQTVAAPAPAVQSPSVQSPSTPVLGVSLQRLQWSQEDDGFTTNKRKRSFDRADDARRGSATSRSADGGSSDMQIDSPTDQEPPTRVQPEWYSSMSQKKWQQAGSRNNVGTNRNVDARLEQVKNIIKKCKEGRGVELEALFDQIRNELHDLVFLQVSDVAVRRKRMLHDDSGLPQLFDGMAFPWDIRADALELYKRWTLRVFSTDLLRGIVKRPSTAGNRATDRIDPAYPGKEKADYYGEGCLVNGQWWPTQLCTVRDGAHGTPQGGIYATKGKPAYSIVLSGGSHYQDQDGGGEIWYSGTDGKDGKASENTQSLMLNVTSGKEVRVIRSHNLSTASAYRPPRGFRYDGCYEVLSYRVLDNTKMACLFHLRRKSGQDPIRFGGKERRPTEAEVREYDKFKADIEASERI</sequence>
<keyword evidence="1 2" id="KW-0539">Nucleus</keyword>
<feature type="compositionally biased region" description="Low complexity" evidence="3">
    <location>
        <begin position="38"/>
        <end position="63"/>
    </location>
</feature>
<dbReference type="InterPro" id="IPR015947">
    <property type="entry name" value="PUA-like_sf"/>
</dbReference>
<dbReference type="EMBL" id="JAKEKT020000132">
    <property type="protein sequence ID" value="KAL1634445.1"/>
    <property type="molecule type" value="Genomic_DNA"/>
</dbReference>
<dbReference type="PANTHER" id="PTHR14140">
    <property type="entry name" value="E3 UBIQUITIN-PROTEIN LIGASE UHRF-RELATED"/>
    <property type="match status" value="1"/>
</dbReference>
<evidence type="ECO:0000259" key="4">
    <source>
        <dbReference type="PROSITE" id="PS51015"/>
    </source>
</evidence>
<comment type="caution">
    <text evidence="5">The sequence shown here is derived from an EMBL/GenBank/DDBJ whole genome shotgun (WGS) entry which is preliminary data.</text>
</comment>
<dbReference type="SUPFAM" id="SSF88697">
    <property type="entry name" value="PUA domain-like"/>
    <property type="match status" value="1"/>
</dbReference>
<accession>A0ABR3T4C9</accession>
<dbReference type="SMART" id="SM00466">
    <property type="entry name" value="SRA"/>
    <property type="match status" value="1"/>
</dbReference>
<reference evidence="5 6" key="1">
    <citation type="journal article" date="2023" name="Plant Dis.">
        <title>First Report of Diplodia intermedia Causing Canker and Dieback Diseases on Apple Trees in Canada.</title>
        <authorList>
            <person name="Ellouze W."/>
            <person name="Ilyukhin E."/>
            <person name="Sulman M."/>
            <person name="Ali S."/>
        </authorList>
    </citation>
    <scope>NUCLEOTIDE SEQUENCE [LARGE SCALE GENOMIC DNA]</scope>
    <source>
        <strain evidence="5 6">M45-28</strain>
    </source>
</reference>
<dbReference type="PANTHER" id="PTHR14140:SF27">
    <property type="entry name" value="OS04G0289800 PROTEIN"/>
    <property type="match status" value="1"/>
</dbReference>
<feature type="compositionally biased region" description="Polar residues" evidence="3">
    <location>
        <begin position="110"/>
        <end position="121"/>
    </location>
</feature>
<dbReference type="InterPro" id="IPR036987">
    <property type="entry name" value="SRA-YDG_sf"/>
</dbReference>
<organism evidence="5 6">
    <name type="scientific">Diplodia intermedia</name>
    <dbReference type="NCBI Taxonomy" id="856260"/>
    <lineage>
        <taxon>Eukaryota</taxon>
        <taxon>Fungi</taxon>
        <taxon>Dikarya</taxon>
        <taxon>Ascomycota</taxon>
        <taxon>Pezizomycotina</taxon>
        <taxon>Dothideomycetes</taxon>
        <taxon>Dothideomycetes incertae sedis</taxon>
        <taxon>Botryosphaeriales</taxon>
        <taxon>Botryosphaeriaceae</taxon>
        <taxon>Diplodia</taxon>
    </lineage>
</organism>
<protein>
    <recommendedName>
        <fullName evidence="4">YDG domain-containing protein</fullName>
    </recommendedName>
</protein>
<evidence type="ECO:0000256" key="3">
    <source>
        <dbReference type="SAM" id="MobiDB-lite"/>
    </source>
</evidence>
<gene>
    <name evidence="5" type="ORF">SLS58_010686</name>
</gene>
<feature type="domain" description="YDG" evidence="4">
    <location>
        <begin position="277"/>
        <end position="413"/>
    </location>
</feature>
<evidence type="ECO:0000256" key="1">
    <source>
        <dbReference type="ARBA" id="ARBA00023242"/>
    </source>
</evidence>
<name>A0ABR3T4C9_9PEZI</name>